<dbReference type="AlphaFoldDB" id="J3P061"/>
<gene>
    <name evidence="3" type="primary">20347366</name>
    <name evidence="2" type="ORF">GGTG_06908</name>
</gene>
<protein>
    <recommendedName>
        <fullName evidence="1">AB hydrolase-1 domain-containing protein</fullName>
    </recommendedName>
</protein>
<dbReference type="SUPFAM" id="SSF53474">
    <property type="entry name" value="alpha/beta-Hydrolases"/>
    <property type="match status" value="1"/>
</dbReference>
<evidence type="ECO:0000313" key="3">
    <source>
        <dbReference type="EnsemblFungi" id="EJT76994"/>
    </source>
</evidence>
<dbReference type="VEuPathDB" id="FungiDB:GGTG_06908"/>
<reference evidence="3" key="4">
    <citation type="journal article" date="2015" name="G3 (Bethesda)">
        <title>Genome sequences of three phytopathogenic species of the Magnaporthaceae family of fungi.</title>
        <authorList>
            <person name="Okagaki L.H."/>
            <person name="Nunes C.C."/>
            <person name="Sailsbery J."/>
            <person name="Clay B."/>
            <person name="Brown D."/>
            <person name="John T."/>
            <person name="Oh Y."/>
            <person name="Young N."/>
            <person name="Fitzgerald M."/>
            <person name="Haas B.J."/>
            <person name="Zeng Q."/>
            <person name="Young S."/>
            <person name="Adiconis X."/>
            <person name="Fan L."/>
            <person name="Levin J.Z."/>
            <person name="Mitchell T.K."/>
            <person name="Okubara P.A."/>
            <person name="Farman M.L."/>
            <person name="Kohn L.M."/>
            <person name="Birren B."/>
            <person name="Ma L.-J."/>
            <person name="Dean R.A."/>
        </authorList>
    </citation>
    <scope>NUCLEOTIDE SEQUENCE</scope>
    <source>
        <strain evidence="3">R3-111a-1</strain>
    </source>
</reference>
<evidence type="ECO:0000259" key="1">
    <source>
        <dbReference type="Pfam" id="PF12697"/>
    </source>
</evidence>
<dbReference type="RefSeq" id="XP_009222994.1">
    <property type="nucleotide sequence ID" value="XM_009224730.1"/>
</dbReference>
<keyword evidence="4" id="KW-1185">Reference proteome</keyword>
<dbReference type="GeneID" id="20347366"/>
<evidence type="ECO:0000313" key="2">
    <source>
        <dbReference type="EMBL" id="EJT76994.1"/>
    </source>
</evidence>
<name>J3P061_GAET3</name>
<reference evidence="2" key="3">
    <citation type="submission" date="2010-09" db="EMBL/GenBank/DDBJ databases">
        <title>Annotation of Gaeumannomyces graminis var. tritici R3-111a-1.</title>
        <authorList>
            <consortium name="The Broad Institute Genome Sequencing Platform"/>
            <person name="Ma L.-J."/>
            <person name="Dead R."/>
            <person name="Young S.K."/>
            <person name="Zeng Q."/>
            <person name="Gargeya S."/>
            <person name="Fitzgerald M."/>
            <person name="Haas B."/>
            <person name="Abouelleil A."/>
            <person name="Alvarado L."/>
            <person name="Arachchi H.M."/>
            <person name="Berlin A."/>
            <person name="Brown A."/>
            <person name="Chapman S.B."/>
            <person name="Chen Z."/>
            <person name="Dunbar C."/>
            <person name="Freedman E."/>
            <person name="Gearin G."/>
            <person name="Gellesch M."/>
            <person name="Goldberg J."/>
            <person name="Griggs A."/>
            <person name="Gujja S."/>
            <person name="Heiman D."/>
            <person name="Howarth C."/>
            <person name="Larson L."/>
            <person name="Lui A."/>
            <person name="MacDonald P.J.P."/>
            <person name="Mehta T."/>
            <person name="Montmayeur A."/>
            <person name="Murphy C."/>
            <person name="Neiman D."/>
            <person name="Pearson M."/>
            <person name="Priest M."/>
            <person name="Roberts A."/>
            <person name="Saif S."/>
            <person name="Shea T."/>
            <person name="Shenoy N."/>
            <person name="Sisk P."/>
            <person name="Stolte C."/>
            <person name="Sykes S."/>
            <person name="Yandava C."/>
            <person name="Wortman J."/>
            <person name="Nusbaum C."/>
            <person name="Birren B."/>
        </authorList>
    </citation>
    <scope>NUCLEOTIDE SEQUENCE</scope>
    <source>
        <strain evidence="2">R3-111a-1</strain>
    </source>
</reference>
<dbReference type="HOGENOM" id="CLU_036837_0_0_1"/>
<dbReference type="Gene3D" id="3.40.50.1820">
    <property type="entry name" value="alpha/beta hydrolase"/>
    <property type="match status" value="1"/>
</dbReference>
<dbReference type="eggNOG" id="ENOG502QT3R">
    <property type="taxonomic scope" value="Eukaryota"/>
</dbReference>
<reference evidence="3" key="5">
    <citation type="submission" date="2018-04" db="UniProtKB">
        <authorList>
            <consortium name="EnsemblFungi"/>
        </authorList>
    </citation>
    <scope>IDENTIFICATION</scope>
    <source>
        <strain evidence="3">R3-111a-1</strain>
    </source>
</reference>
<dbReference type="InterPro" id="IPR000073">
    <property type="entry name" value="AB_hydrolase_1"/>
</dbReference>
<sequence>MSSPVFEIKEHIIDASHIREYPRATAHSQEEVLKVAVKQYIPKSNPNPQPGDVTVIGVHANGFPKELYEAMWEDLVSASAARGFRIRAIWIADMAWQGVSGALNEGRLGSDPSWSDASRDMLHMVNVFRAEMPRPLVGVGHSFGGAIVANAAFMHPRLFEALVLMDPVLMHFRSIEPQVVGGGPQVASAARRDLWPSRRDAEASFRRSPFYRTWDPRALDAWCRHGLRDCPTALYPDAPAGSVTLATTKHQEVFTYLRQRAQRLDPATGRFVFDRALLRDIQPAMLSELPDYDFYQPDSDRVFRRLPDVAPGVLWIFGSTSNLSTPALRAEKLAATGTGVGGSGGVAAGRVAEHVVEGVGHLVPMERPTVCAEQAAAWIGREMERWRKEEEDLQAWWRKPDREKWTIDDQLKAMIGQPRRSKL</sequence>
<accession>J3P061</accession>
<dbReference type="Pfam" id="PF12697">
    <property type="entry name" value="Abhydrolase_6"/>
    <property type="match status" value="1"/>
</dbReference>
<dbReference type="STRING" id="644352.J3P061"/>
<organism evidence="2">
    <name type="scientific">Gaeumannomyces tritici (strain R3-111a-1)</name>
    <name type="common">Wheat and barley take-all root rot fungus</name>
    <name type="synonym">Gaeumannomyces graminis var. tritici</name>
    <dbReference type="NCBI Taxonomy" id="644352"/>
    <lineage>
        <taxon>Eukaryota</taxon>
        <taxon>Fungi</taxon>
        <taxon>Dikarya</taxon>
        <taxon>Ascomycota</taxon>
        <taxon>Pezizomycotina</taxon>
        <taxon>Sordariomycetes</taxon>
        <taxon>Sordariomycetidae</taxon>
        <taxon>Magnaporthales</taxon>
        <taxon>Magnaporthaceae</taxon>
        <taxon>Gaeumannomyces</taxon>
    </lineage>
</organism>
<dbReference type="Proteomes" id="UP000006039">
    <property type="component" value="Unassembled WGS sequence"/>
</dbReference>
<dbReference type="EMBL" id="GL385397">
    <property type="protein sequence ID" value="EJT76994.1"/>
    <property type="molecule type" value="Genomic_DNA"/>
</dbReference>
<dbReference type="OrthoDB" id="94039at2759"/>
<proteinExistence type="predicted"/>
<dbReference type="EnsemblFungi" id="EJT76994">
    <property type="protein sequence ID" value="EJT76994"/>
    <property type="gene ID" value="GGTG_06908"/>
</dbReference>
<dbReference type="ESTHER" id="gaet3-j3p061">
    <property type="family name" value="MpaH"/>
</dbReference>
<feature type="domain" description="AB hydrolase-1" evidence="1">
    <location>
        <begin position="58"/>
        <end position="373"/>
    </location>
</feature>
<dbReference type="InterPro" id="IPR029058">
    <property type="entry name" value="AB_hydrolase_fold"/>
</dbReference>
<evidence type="ECO:0000313" key="4">
    <source>
        <dbReference type="Proteomes" id="UP000006039"/>
    </source>
</evidence>
<reference evidence="4" key="1">
    <citation type="submission" date="2010-07" db="EMBL/GenBank/DDBJ databases">
        <title>The genome sequence of Gaeumannomyces graminis var. tritici strain R3-111a-1.</title>
        <authorList>
            <consortium name="The Broad Institute Genome Sequencing Platform"/>
            <person name="Ma L.-J."/>
            <person name="Dead R."/>
            <person name="Young S."/>
            <person name="Zeng Q."/>
            <person name="Koehrsen M."/>
            <person name="Alvarado L."/>
            <person name="Berlin A."/>
            <person name="Chapman S.B."/>
            <person name="Chen Z."/>
            <person name="Freedman E."/>
            <person name="Gellesch M."/>
            <person name="Goldberg J."/>
            <person name="Griggs A."/>
            <person name="Gujja S."/>
            <person name="Heilman E.R."/>
            <person name="Heiman D."/>
            <person name="Hepburn T."/>
            <person name="Howarth C."/>
            <person name="Jen D."/>
            <person name="Larson L."/>
            <person name="Mehta T."/>
            <person name="Neiman D."/>
            <person name="Pearson M."/>
            <person name="Roberts A."/>
            <person name="Saif S."/>
            <person name="Shea T."/>
            <person name="Shenoy N."/>
            <person name="Sisk P."/>
            <person name="Stolte C."/>
            <person name="Sykes S."/>
            <person name="Walk T."/>
            <person name="White J."/>
            <person name="Yandava C."/>
            <person name="Haas B."/>
            <person name="Nusbaum C."/>
            <person name="Birren B."/>
        </authorList>
    </citation>
    <scope>NUCLEOTIDE SEQUENCE [LARGE SCALE GENOMIC DNA]</scope>
    <source>
        <strain evidence="4">R3-111a-1</strain>
    </source>
</reference>
<reference evidence="2" key="2">
    <citation type="submission" date="2010-07" db="EMBL/GenBank/DDBJ databases">
        <authorList>
            <consortium name="The Broad Institute Genome Sequencing Platform"/>
            <consortium name="Broad Institute Genome Sequencing Center for Infectious Disease"/>
            <person name="Ma L.-J."/>
            <person name="Dead R."/>
            <person name="Young S."/>
            <person name="Zeng Q."/>
            <person name="Koehrsen M."/>
            <person name="Alvarado L."/>
            <person name="Berlin A."/>
            <person name="Chapman S.B."/>
            <person name="Chen Z."/>
            <person name="Freedman E."/>
            <person name="Gellesch M."/>
            <person name="Goldberg J."/>
            <person name="Griggs A."/>
            <person name="Gujja S."/>
            <person name="Heilman E.R."/>
            <person name="Heiman D."/>
            <person name="Hepburn T."/>
            <person name="Howarth C."/>
            <person name="Jen D."/>
            <person name="Larson L."/>
            <person name="Mehta T."/>
            <person name="Neiman D."/>
            <person name="Pearson M."/>
            <person name="Roberts A."/>
            <person name="Saif S."/>
            <person name="Shea T."/>
            <person name="Shenoy N."/>
            <person name="Sisk P."/>
            <person name="Stolte C."/>
            <person name="Sykes S."/>
            <person name="Walk T."/>
            <person name="White J."/>
            <person name="Yandava C."/>
            <person name="Haas B."/>
            <person name="Nusbaum C."/>
            <person name="Birren B."/>
        </authorList>
    </citation>
    <scope>NUCLEOTIDE SEQUENCE</scope>
    <source>
        <strain evidence="2">R3-111a-1</strain>
    </source>
</reference>